<accession>A0AA88TCL1</accession>
<dbReference type="AlphaFoldDB" id="A0AA88TCL1"/>
<evidence type="ECO:0000313" key="2">
    <source>
        <dbReference type="Proteomes" id="UP001187343"/>
    </source>
</evidence>
<dbReference type="Proteomes" id="UP001187343">
    <property type="component" value="Unassembled WGS sequence"/>
</dbReference>
<name>A0AA88TCL1_9TELE</name>
<organism evidence="1 2">
    <name type="scientific">Cirrhinus molitorella</name>
    <name type="common">mud carp</name>
    <dbReference type="NCBI Taxonomy" id="172907"/>
    <lineage>
        <taxon>Eukaryota</taxon>
        <taxon>Metazoa</taxon>
        <taxon>Chordata</taxon>
        <taxon>Craniata</taxon>
        <taxon>Vertebrata</taxon>
        <taxon>Euteleostomi</taxon>
        <taxon>Actinopterygii</taxon>
        <taxon>Neopterygii</taxon>
        <taxon>Teleostei</taxon>
        <taxon>Ostariophysi</taxon>
        <taxon>Cypriniformes</taxon>
        <taxon>Cyprinidae</taxon>
        <taxon>Labeoninae</taxon>
        <taxon>Labeonini</taxon>
        <taxon>Cirrhinus</taxon>
    </lineage>
</organism>
<sequence>MTAAALSRWDFSLPLPQQLMFGKGNCRSISGAKRFCWEKRSRSSCNSPRRGSGSPSELGTMVIFRSERLRGTIDCPDDRCYVSHYRAAGLNCFLLQLSVCLEWAD</sequence>
<protein>
    <submittedName>
        <fullName evidence="1">Uncharacterized protein</fullName>
    </submittedName>
</protein>
<gene>
    <name evidence="1" type="ORF">Q8A67_020144</name>
</gene>
<keyword evidence="2" id="KW-1185">Reference proteome</keyword>
<dbReference type="EMBL" id="JAUYZG010000020">
    <property type="protein sequence ID" value="KAK2876048.1"/>
    <property type="molecule type" value="Genomic_DNA"/>
</dbReference>
<comment type="caution">
    <text evidence="1">The sequence shown here is derived from an EMBL/GenBank/DDBJ whole genome shotgun (WGS) entry which is preliminary data.</text>
</comment>
<evidence type="ECO:0000313" key="1">
    <source>
        <dbReference type="EMBL" id="KAK2876048.1"/>
    </source>
</evidence>
<reference evidence="1" key="1">
    <citation type="submission" date="2023-08" db="EMBL/GenBank/DDBJ databases">
        <title>Chromosome-level Genome Assembly of mud carp (Cirrhinus molitorella).</title>
        <authorList>
            <person name="Liu H."/>
        </authorList>
    </citation>
    <scope>NUCLEOTIDE SEQUENCE</scope>
    <source>
        <strain evidence="1">Prfri</strain>
        <tissue evidence="1">Muscle</tissue>
    </source>
</reference>
<proteinExistence type="predicted"/>